<comment type="caution">
    <text evidence="2">The sequence shown here is derived from an EMBL/GenBank/DDBJ whole genome shotgun (WGS) entry which is preliminary data.</text>
</comment>
<feature type="compositionally biased region" description="Pro residues" evidence="1">
    <location>
        <begin position="1"/>
        <end position="10"/>
    </location>
</feature>
<name>A0A401R9N4_STRNR</name>
<dbReference type="Proteomes" id="UP000288351">
    <property type="component" value="Unassembled WGS sequence"/>
</dbReference>
<reference evidence="2 3" key="1">
    <citation type="journal article" date="2019" name="Microbiol. Resour. Announc.">
        <title>Draft Genome Sequence of the Most Traditional epsilon-Poly-l-Lysine Producer, Streptomyces albulus NBRC14147.</title>
        <authorList>
            <person name="Yamanaka K."/>
            <person name="Hamano Y."/>
        </authorList>
    </citation>
    <scope>NUCLEOTIDE SEQUENCE [LARGE SCALE GENOMIC DNA]</scope>
    <source>
        <strain evidence="2 3">NBRC 14147</strain>
    </source>
</reference>
<proteinExistence type="predicted"/>
<dbReference type="EMBL" id="BHXC01000007">
    <property type="protein sequence ID" value="GCB94351.1"/>
    <property type="molecule type" value="Genomic_DNA"/>
</dbReference>
<protein>
    <submittedName>
        <fullName evidence="2">Uncharacterized protein</fullName>
    </submittedName>
</protein>
<evidence type="ECO:0000313" key="3">
    <source>
        <dbReference type="Proteomes" id="UP000288351"/>
    </source>
</evidence>
<feature type="compositionally biased region" description="Polar residues" evidence="1">
    <location>
        <begin position="75"/>
        <end position="88"/>
    </location>
</feature>
<accession>A0A401R9N4</accession>
<feature type="region of interest" description="Disordered" evidence="1">
    <location>
        <begin position="1"/>
        <end position="148"/>
    </location>
</feature>
<feature type="compositionally biased region" description="Pro residues" evidence="1">
    <location>
        <begin position="32"/>
        <end position="44"/>
    </location>
</feature>
<gene>
    <name evidence="2" type="ORF">SALB_07150</name>
</gene>
<evidence type="ECO:0000313" key="2">
    <source>
        <dbReference type="EMBL" id="GCB94351.1"/>
    </source>
</evidence>
<sequence length="170" mass="17324">MRTPTAPPPTLIREGSGVRVVGCPDVKRSSPDTPPPAPPTPHPTSPAQRPRAAGANRNPTAGQPTTYDDAPRSGNAPQAQTETPTAGTPETYDDAPRSGRPSQARSEPSAAEFPVAGGESGRAVVGERAVEPESGDSAVGEDVQLDVGHGRRVVQEEAVDGVGLEPGAGQ</sequence>
<dbReference type="AlphaFoldDB" id="A0A401R9N4"/>
<evidence type="ECO:0000256" key="1">
    <source>
        <dbReference type="SAM" id="MobiDB-lite"/>
    </source>
</evidence>
<feature type="compositionally biased region" description="Polar residues" evidence="1">
    <location>
        <begin position="57"/>
        <end position="66"/>
    </location>
</feature>
<organism evidence="2 3">
    <name type="scientific">Streptomyces noursei</name>
    <name type="common">Streptomyces albulus</name>
    <dbReference type="NCBI Taxonomy" id="1971"/>
    <lineage>
        <taxon>Bacteria</taxon>
        <taxon>Bacillati</taxon>
        <taxon>Actinomycetota</taxon>
        <taxon>Actinomycetes</taxon>
        <taxon>Kitasatosporales</taxon>
        <taxon>Streptomycetaceae</taxon>
        <taxon>Streptomyces</taxon>
    </lineage>
</organism>